<feature type="domain" description="Core-binding (CB)" evidence="6">
    <location>
        <begin position="48"/>
        <end position="129"/>
    </location>
</feature>
<evidence type="ECO:0008006" key="8">
    <source>
        <dbReference type="Google" id="ProtNLM"/>
    </source>
</evidence>
<feature type="non-terminal residue" evidence="7">
    <location>
        <position position="1"/>
    </location>
</feature>
<dbReference type="InterPro" id="IPR011010">
    <property type="entry name" value="DNA_brk_join_enz"/>
</dbReference>
<evidence type="ECO:0000256" key="1">
    <source>
        <dbReference type="ARBA" id="ARBA00008857"/>
    </source>
</evidence>
<protein>
    <recommendedName>
        <fullName evidence="8">Tyr recombinase domain-containing protein</fullName>
    </recommendedName>
</protein>
<dbReference type="InterPro" id="IPR050090">
    <property type="entry name" value="Tyrosine_recombinase_XerCD"/>
</dbReference>
<sequence>IVYYRVPGKKSKKREYFGRGLEGQRKACRRDTELAGQKKKPGRREPTPTFSELTKAYLVAKEGSVTESTMNSMLYKIHNVICPEIGHTAVGGLTPSRIDRFVNKRLKTVKKTTVHRDLSVIQAILRWAVKRQYIAKNPIEQCEMPKRDDLNIQPATVAEIKSLLKHSPEHLKRVLTICTYTGARPGPVEVFSLQYENVNWHDKTITILSADRGGLKQREIPLHPNFLKQLKAWHKADRNNGYIIRYNGEKIRSIKTAYKHAKEKAGITRKLPLYSLRHFFVTAILKRGGDLKTTSNMAGHTRTSTTTTHYQMTDTDMARAAIGKLPAL</sequence>
<proteinExistence type="inferred from homology"/>
<dbReference type="SUPFAM" id="SSF56349">
    <property type="entry name" value="DNA breaking-rejoining enzymes"/>
    <property type="match status" value="1"/>
</dbReference>
<evidence type="ECO:0000313" key="7">
    <source>
        <dbReference type="EMBL" id="KKK83882.1"/>
    </source>
</evidence>
<dbReference type="GO" id="GO:0006310">
    <property type="term" value="P:DNA recombination"/>
    <property type="evidence" value="ECO:0007669"/>
    <property type="project" value="UniProtKB-KW"/>
</dbReference>
<dbReference type="InterPro" id="IPR010998">
    <property type="entry name" value="Integrase_recombinase_N"/>
</dbReference>
<dbReference type="AlphaFoldDB" id="A0A0F8YR70"/>
<name>A0A0F8YR70_9ZZZZ</name>
<keyword evidence="2" id="KW-0238">DNA-binding</keyword>
<organism evidence="7">
    <name type="scientific">marine sediment metagenome</name>
    <dbReference type="NCBI Taxonomy" id="412755"/>
    <lineage>
        <taxon>unclassified sequences</taxon>
        <taxon>metagenomes</taxon>
        <taxon>ecological metagenomes</taxon>
    </lineage>
</organism>
<dbReference type="Pfam" id="PF22022">
    <property type="entry name" value="Phage_int_M"/>
    <property type="match status" value="1"/>
</dbReference>
<keyword evidence="3" id="KW-0233">DNA recombination</keyword>
<dbReference type="PROSITE" id="PS51898">
    <property type="entry name" value="TYR_RECOMBINASE"/>
    <property type="match status" value="1"/>
</dbReference>
<dbReference type="Pfam" id="PF00589">
    <property type="entry name" value="Phage_integrase"/>
    <property type="match status" value="1"/>
</dbReference>
<gene>
    <name evidence="7" type="ORF">LCGC14_2788930</name>
</gene>
<dbReference type="PANTHER" id="PTHR30349">
    <property type="entry name" value="PHAGE INTEGRASE-RELATED"/>
    <property type="match status" value="1"/>
</dbReference>
<reference evidence="7" key="1">
    <citation type="journal article" date="2015" name="Nature">
        <title>Complex archaea that bridge the gap between prokaryotes and eukaryotes.</title>
        <authorList>
            <person name="Spang A."/>
            <person name="Saw J.H."/>
            <person name="Jorgensen S.L."/>
            <person name="Zaremba-Niedzwiedzka K."/>
            <person name="Martijn J."/>
            <person name="Lind A.E."/>
            <person name="van Eijk R."/>
            <person name="Schleper C."/>
            <person name="Guy L."/>
            <person name="Ettema T.J."/>
        </authorList>
    </citation>
    <scope>NUCLEOTIDE SEQUENCE</scope>
</reference>
<dbReference type="InterPro" id="IPR002104">
    <property type="entry name" value="Integrase_catalytic"/>
</dbReference>
<dbReference type="Gene3D" id="1.10.443.10">
    <property type="entry name" value="Intergrase catalytic core"/>
    <property type="match status" value="1"/>
</dbReference>
<evidence type="ECO:0000256" key="3">
    <source>
        <dbReference type="ARBA" id="ARBA00023172"/>
    </source>
</evidence>
<accession>A0A0F8YR70</accession>
<feature type="region of interest" description="Disordered" evidence="4">
    <location>
        <begin position="28"/>
        <end position="48"/>
    </location>
</feature>
<dbReference type="InterPro" id="IPR053876">
    <property type="entry name" value="Phage_int_M"/>
</dbReference>
<evidence type="ECO:0000256" key="4">
    <source>
        <dbReference type="SAM" id="MobiDB-lite"/>
    </source>
</evidence>
<feature type="domain" description="Tyr recombinase" evidence="5">
    <location>
        <begin position="150"/>
        <end position="323"/>
    </location>
</feature>
<dbReference type="Gene3D" id="1.10.150.130">
    <property type="match status" value="1"/>
</dbReference>
<dbReference type="PROSITE" id="PS51900">
    <property type="entry name" value="CB"/>
    <property type="match status" value="1"/>
</dbReference>
<dbReference type="GO" id="GO:0003677">
    <property type="term" value="F:DNA binding"/>
    <property type="evidence" value="ECO:0007669"/>
    <property type="project" value="UniProtKB-KW"/>
</dbReference>
<comment type="caution">
    <text evidence="7">The sequence shown here is derived from an EMBL/GenBank/DDBJ whole genome shotgun (WGS) entry which is preliminary data.</text>
</comment>
<evidence type="ECO:0000259" key="5">
    <source>
        <dbReference type="PROSITE" id="PS51898"/>
    </source>
</evidence>
<dbReference type="GO" id="GO:0015074">
    <property type="term" value="P:DNA integration"/>
    <property type="evidence" value="ECO:0007669"/>
    <property type="project" value="InterPro"/>
</dbReference>
<dbReference type="InterPro" id="IPR044068">
    <property type="entry name" value="CB"/>
</dbReference>
<dbReference type="EMBL" id="LAZR01052025">
    <property type="protein sequence ID" value="KKK83882.1"/>
    <property type="molecule type" value="Genomic_DNA"/>
</dbReference>
<evidence type="ECO:0000259" key="6">
    <source>
        <dbReference type="PROSITE" id="PS51900"/>
    </source>
</evidence>
<comment type="similarity">
    <text evidence="1">Belongs to the 'phage' integrase family.</text>
</comment>
<dbReference type="InterPro" id="IPR013762">
    <property type="entry name" value="Integrase-like_cat_sf"/>
</dbReference>
<evidence type="ECO:0000256" key="2">
    <source>
        <dbReference type="ARBA" id="ARBA00023125"/>
    </source>
</evidence>
<dbReference type="CDD" id="cd00397">
    <property type="entry name" value="DNA_BRE_C"/>
    <property type="match status" value="1"/>
</dbReference>
<dbReference type="PANTHER" id="PTHR30349:SF64">
    <property type="entry name" value="PROPHAGE INTEGRASE INTD-RELATED"/>
    <property type="match status" value="1"/>
</dbReference>